<accession>A0AAD2GUA0</accession>
<dbReference type="EMBL" id="CAVNYO010000013">
    <property type="protein sequence ID" value="CAK5262279.1"/>
    <property type="molecule type" value="Genomic_DNA"/>
</dbReference>
<organism evidence="2 3">
    <name type="scientific">Mycena citricolor</name>
    <dbReference type="NCBI Taxonomy" id="2018698"/>
    <lineage>
        <taxon>Eukaryota</taxon>
        <taxon>Fungi</taxon>
        <taxon>Dikarya</taxon>
        <taxon>Basidiomycota</taxon>
        <taxon>Agaricomycotina</taxon>
        <taxon>Agaricomycetes</taxon>
        <taxon>Agaricomycetidae</taxon>
        <taxon>Agaricales</taxon>
        <taxon>Marasmiineae</taxon>
        <taxon>Mycenaceae</taxon>
        <taxon>Mycena</taxon>
    </lineage>
</organism>
<evidence type="ECO:0000256" key="1">
    <source>
        <dbReference type="SAM" id="MobiDB-lite"/>
    </source>
</evidence>
<evidence type="ECO:0000313" key="2">
    <source>
        <dbReference type="EMBL" id="CAK5262279.1"/>
    </source>
</evidence>
<gene>
    <name evidence="2" type="ORF">MYCIT1_LOCUS859</name>
</gene>
<evidence type="ECO:0000313" key="3">
    <source>
        <dbReference type="Proteomes" id="UP001295794"/>
    </source>
</evidence>
<protein>
    <submittedName>
        <fullName evidence="2">Uncharacterized protein</fullName>
    </submittedName>
</protein>
<dbReference type="AlphaFoldDB" id="A0AAD2GUA0"/>
<keyword evidence="3" id="KW-1185">Reference proteome</keyword>
<feature type="compositionally biased region" description="Basic and acidic residues" evidence="1">
    <location>
        <begin position="159"/>
        <end position="171"/>
    </location>
</feature>
<comment type="caution">
    <text evidence="2">The sequence shown here is derived from an EMBL/GenBank/DDBJ whole genome shotgun (WGS) entry which is preliminary data.</text>
</comment>
<dbReference type="Proteomes" id="UP001295794">
    <property type="component" value="Unassembled WGS sequence"/>
</dbReference>
<reference evidence="2" key="1">
    <citation type="submission" date="2023-11" db="EMBL/GenBank/DDBJ databases">
        <authorList>
            <person name="De Vega J J."/>
            <person name="De Vega J J."/>
        </authorList>
    </citation>
    <scope>NUCLEOTIDE SEQUENCE</scope>
</reference>
<feature type="non-terminal residue" evidence="2">
    <location>
        <position position="184"/>
    </location>
</feature>
<feature type="region of interest" description="Disordered" evidence="1">
    <location>
        <begin position="148"/>
        <end position="172"/>
    </location>
</feature>
<name>A0AAD2GUA0_9AGAR</name>
<proteinExistence type="predicted"/>
<sequence>IAKLGPAVDLLAEYGVLSATPPPMLFHVMSGAQLYLLSLAINKRHIPSIPPSHKVPFALVFDSGPGKLCPCRPPQSGHGIRSCWSTATGVSGSGRAGRYPSASSCSHLLREDAPGYDRAGSCESEPVSMDGQGNSAAVYLLRRRPRDPCVARPGASSCSKRERPERDDGGVQRHCACPARICRP</sequence>